<sequence length="55" mass="6557">MIRYPIIFFATWILVAYSLSTVEVSPEWCERIGIVCAAVFTHFEMKWQRFIKDRG</sequence>
<name>A0AAE7XIW7_9CAUD</name>
<protein>
    <submittedName>
        <fullName evidence="1">Uncharacterized protein</fullName>
    </submittedName>
</protein>
<organism evidence="1 2">
    <name type="scientific">Erwinia phage pEa_SNUABM_3</name>
    <dbReference type="NCBI Taxonomy" id="2869552"/>
    <lineage>
        <taxon>Viruses</taxon>
        <taxon>Duplodnaviria</taxon>
        <taxon>Heunggongvirae</taxon>
        <taxon>Uroviricota</taxon>
        <taxon>Caudoviricetes</taxon>
        <taxon>Alexandravirus</taxon>
        <taxon>Alexandravirus SNUABM3</taxon>
    </lineage>
</organism>
<proteinExistence type="predicted"/>
<accession>A0AAE7XIW7</accession>
<dbReference type="EMBL" id="MZ443770">
    <property type="protein sequence ID" value="QZE56251.1"/>
    <property type="molecule type" value="Genomic_DNA"/>
</dbReference>
<keyword evidence="2" id="KW-1185">Reference proteome</keyword>
<reference evidence="1 2" key="1">
    <citation type="submission" date="2021-06" db="EMBL/GenBank/DDBJ databases">
        <title>Complete genome sequence of Erwinia phage pEa_SNUABM_03.</title>
        <authorList>
            <person name="Kim S.G."/>
            <person name="Park S.C."/>
        </authorList>
    </citation>
    <scope>NUCLEOTIDE SEQUENCE [LARGE SCALE GENOMIC DNA]</scope>
</reference>
<gene>
    <name evidence="1" type="ORF">pEaSNUABM3_00054</name>
</gene>
<evidence type="ECO:0000313" key="1">
    <source>
        <dbReference type="EMBL" id="QZE56251.1"/>
    </source>
</evidence>
<dbReference type="Proteomes" id="UP000827787">
    <property type="component" value="Segment"/>
</dbReference>
<evidence type="ECO:0000313" key="2">
    <source>
        <dbReference type="Proteomes" id="UP000827787"/>
    </source>
</evidence>